<keyword evidence="2" id="KW-0732">Signal</keyword>
<organism evidence="4 5">
    <name type="scientific">Microbacterium fluvii</name>
    <dbReference type="NCBI Taxonomy" id="415215"/>
    <lineage>
        <taxon>Bacteria</taxon>
        <taxon>Bacillati</taxon>
        <taxon>Actinomycetota</taxon>
        <taxon>Actinomycetes</taxon>
        <taxon>Micrococcales</taxon>
        <taxon>Microbacteriaceae</taxon>
        <taxon>Microbacterium</taxon>
    </lineage>
</organism>
<dbReference type="PROSITE" id="PS51318">
    <property type="entry name" value="TAT"/>
    <property type="match status" value="1"/>
</dbReference>
<dbReference type="EMBL" id="JBHTBE010000002">
    <property type="protein sequence ID" value="MFC7269218.1"/>
    <property type="molecule type" value="Genomic_DNA"/>
</dbReference>
<feature type="signal peptide" evidence="2">
    <location>
        <begin position="1"/>
        <end position="29"/>
    </location>
</feature>
<dbReference type="RefSeq" id="WP_262874143.1">
    <property type="nucleotide sequence ID" value="NZ_BAABKW010000012.1"/>
</dbReference>
<feature type="region of interest" description="Disordered" evidence="1">
    <location>
        <begin position="28"/>
        <end position="53"/>
    </location>
</feature>
<dbReference type="InterPro" id="IPR006311">
    <property type="entry name" value="TAT_signal"/>
</dbReference>
<protein>
    <submittedName>
        <fullName evidence="4">DUF6916 family protein</fullName>
    </submittedName>
</protein>
<proteinExistence type="predicted"/>
<accession>A0ABW2HCZ4</accession>
<evidence type="ECO:0000256" key="1">
    <source>
        <dbReference type="SAM" id="MobiDB-lite"/>
    </source>
</evidence>
<name>A0ABW2HCZ4_9MICO</name>
<evidence type="ECO:0000313" key="4">
    <source>
        <dbReference type="EMBL" id="MFC7269218.1"/>
    </source>
</evidence>
<feature type="chain" id="PRO_5046478972" evidence="2">
    <location>
        <begin position="30"/>
        <end position="139"/>
    </location>
</feature>
<sequence length="139" mass="14055">MGPIVDRRTVLGAAVGVAALGAVAVPASAAPRSARSTATPSTTGDPDLPVRSDFDGRVGERYTALSPWGTASLVLDEVADLPGAPAGSENAYSLLFSADAGDARDAIYRLTSASGAEHVLFLVRAGGASTLEATVDRTR</sequence>
<feature type="domain" description="DUF6916" evidence="3">
    <location>
        <begin position="51"/>
        <end position="127"/>
    </location>
</feature>
<dbReference type="Pfam" id="PF21880">
    <property type="entry name" value="DUF6916"/>
    <property type="match status" value="1"/>
</dbReference>
<keyword evidence="5" id="KW-1185">Reference proteome</keyword>
<dbReference type="InterPro" id="IPR054209">
    <property type="entry name" value="DUF6916"/>
</dbReference>
<comment type="caution">
    <text evidence="4">The sequence shown here is derived from an EMBL/GenBank/DDBJ whole genome shotgun (WGS) entry which is preliminary data.</text>
</comment>
<evidence type="ECO:0000259" key="3">
    <source>
        <dbReference type="Pfam" id="PF21880"/>
    </source>
</evidence>
<evidence type="ECO:0000256" key="2">
    <source>
        <dbReference type="SAM" id="SignalP"/>
    </source>
</evidence>
<feature type="compositionally biased region" description="Low complexity" evidence="1">
    <location>
        <begin position="28"/>
        <end position="44"/>
    </location>
</feature>
<dbReference type="Proteomes" id="UP001596507">
    <property type="component" value="Unassembled WGS sequence"/>
</dbReference>
<gene>
    <name evidence="4" type="ORF">ACFQRL_09630</name>
</gene>
<evidence type="ECO:0000313" key="5">
    <source>
        <dbReference type="Proteomes" id="UP001596507"/>
    </source>
</evidence>
<reference evidence="5" key="1">
    <citation type="journal article" date="2019" name="Int. J. Syst. Evol. Microbiol.">
        <title>The Global Catalogue of Microorganisms (GCM) 10K type strain sequencing project: providing services to taxonomists for standard genome sequencing and annotation.</title>
        <authorList>
            <consortium name="The Broad Institute Genomics Platform"/>
            <consortium name="The Broad Institute Genome Sequencing Center for Infectious Disease"/>
            <person name="Wu L."/>
            <person name="Ma J."/>
        </authorList>
    </citation>
    <scope>NUCLEOTIDE SEQUENCE [LARGE SCALE GENOMIC DNA]</scope>
    <source>
        <strain evidence="5">CGMCC 1.15772</strain>
    </source>
</reference>